<dbReference type="AlphaFoldDB" id="A0A8X6VL73"/>
<accession>A0A8X6VL73</accession>
<dbReference type="Proteomes" id="UP000887159">
    <property type="component" value="Unassembled WGS sequence"/>
</dbReference>
<evidence type="ECO:0000313" key="1">
    <source>
        <dbReference type="EMBL" id="GFY17149.1"/>
    </source>
</evidence>
<sequence length="96" mass="10632">MSSWRCFCRVMGSNPGATEDPPCRGLITYQSSVRPSFGLRVERKMSAPTQVSSSSLDCGSKFSGCVNINVTLFRYSRAFGDGPRHFELWTSDVDVI</sequence>
<dbReference type="EMBL" id="BMAU01021343">
    <property type="protein sequence ID" value="GFY17149.1"/>
    <property type="molecule type" value="Genomic_DNA"/>
</dbReference>
<comment type="caution">
    <text evidence="1">The sequence shown here is derived from an EMBL/GenBank/DDBJ whole genome shotgun (WGS) entry which is preliminary data.</text>
</comment>
<gene>
    <name evidence="1" type="ORF">TNCV_1089251</name>
</gene>
<keyword evidence="2" id="KW-1185">Reference proteome</keyword>
<organism evidence="1 2">
    <name type="scientific">Trichonephila clavipes</name>
    <name type="common">Golden silk orbweaver</name>
    <name type="synonym">Nephila clavipes</name>
    <dbReference type="NCBI Taxonomy" id="2585209"/>
    <lineage>
        <taxon>Eukaryota</taxon>
        <taxon>Metazoa</taxon>
        <taxon>Ecdysozoa</taxon>
        <taxon>Arthropoda</taxon>
        <taxon>Chelicerata</taxon>
        <taxon>Arachnida</taxon>
        <taxon>Araneae</taxon>
        <taxon>Araneomorphae</taxon>
        <taxon>Entelegynae</taxon>
        <taxon>Araneoidea</taxon>
        <taxon>Nephilidae</taxon>
        <taxon>Trichonephila</taxon>
    </lineage>
</organism>
<protein>
    <submittedName>
        <fullName evidence="1">Uncharacterized protein</fullName>
    </submittedName>
</protein>
<proteinExistence type="predicted"/>
<name>A0A8X6VL73_TRICX</name>
<reference evidence="1" key="1">
    <citation type="submission" date="2020-08" db="EMBL/GenBank/DDBJ databases">
        <title>Multicomponent nature underlies the extraordinary mechanical properties of spider dragline silk.</title>
        <authorList>
            <person name="Kono N."/>
            <person name="Nakamura H."/>
            <person name="Mori M."/>
            <person name="Yoshida Y."/>
            <person name="Ohtoshi R."/>
            <person name="Malay A.D."/>
            <person name="Moran D.A.P."/>
            <person name="Tomita M."/>
            <person name="Numata K."/>
            <person name="Arakawa K."/>
        </authorList>
    </citation>
    <scope>NUCLEOTIDE SEQUENCE</scope>
</reference>
<evidence type="ECO:0000313" key="2">
    <source>
        <dbReference type="Proteomes" id="UP000887159"/>
    </source>
</evidence>